<dbReference type="GO" id="GO:0004357">
    <property type="term" value="F:glutamate-cysteine ligase activity"/>
    <property type="evidence" value="ECO:0007669"/>
    <property type="project" value="UniProtKB-UniRule"/>
</dbReference>
<dbReference type="GO" id="GO:0046872">
    <property type="term" value="F:metal ion binding"/>
    <property type="evidence" value="ECO:0007669"/>
    <property type="project" value="TreeGrafter"/>
</dbReference>
<dbReference type="Proteomes" id="UP000439994">
    <property type="component" value="Unassembled WGS sequence"/>
</dbReference>
<organism evidence="11 12">
    <name type="scientific">Psychrosphaera haliotis</name>
    <dbReference type="NCBI Taxonomy" id="555083"/>
    <lineage>
        <taxon>Bacteria</taxon>
        <taxon>Pseudomonadati</taxon>
        <taxon>Pseudomonadota</taxon>
        <taxon>Gammaproteobacteria</taxon>
        <taxon>Alteromonadales</taxon>
        <taxon>Pseudoalteromonadaceae</taxon>
        <taxon>Psychrosphaera</taxon>
    </lineage>
</organism>
<dbReference type="Pfam" id="PF04262">
    <property type="entry name" value="Glu_cys_ligase"/>
    <property type="match status" value="1"/>
</dbReference>
<keyword evidence="12" id="KW-1185">Reference proteome</keyword>
<protein>
    <recommendedName>
        <fullName evidence="8">Glutamate--cysteine ligase</fullName>
        <ecNumber evidence="8">6.3.2.2</ecNumber>
    </recommendedName>
    <alternativeName>
        <fullName evidence="8">Gamma-ECS</fullName>
        <shortName evidence="8">GCS</shortName>
    </alternativeName>
    <alternativeName>
        <fullName evidence="8">Gamma-glutamylcysteine synthetase</fullName>
    </alternativeName>
</protein>
<comment type="similarity">
    <text evidence="2 8">Belongs to the glutamate--cysteine ligase type 1 family. Type 1 subfamily.</text>
</comment>
<evidence type="ECO:0000256" key="4">
    <source>
        <dbReference type="ARBA" id="ARBA00022684"/>
    </source>
</evidence>
<feature type="domain" description="Glutamate--cysteine ligase" evidence="10">
    <location>
        <begin position="10"/>
        <end position="385"/>
    </location>
</feature>
<dbReference type="HAMAP" id="MF_00578">
    <property type="entry name" value="Glu_cys_ligase"/>
    <property type="match status" value="1"/>
</dbReference>
<dbReference type="InterPro" id="IPR007370">
    <property type="entry name" value="Glu_cys_ligase"/>
</dbReference>
<dbReference type="AlphaFoldDB" id="A0A6N8FBQ4"/>
<evidence type="ECO:0000313" key="11">
    <source>
        <dbReference type="EMBL" id="MUH72430.1"/>
    </source>
</evidence>
<dbReference type="GO" id="GO:0005829">
    <property type="term" value="C:cytosol"/>
    <property type="evidence" value="ECO:0007669"/>
    <property type="project" value="TreeGrafter"/>
</dbReference>
<evidence type="ECO:0000256" key="2">
    <source>
        <dbReference type="ARBA" id="ARBA00008772"/>
    </source>
</evidence>
<sequence>MLTTIKNRLDKLSSVDFTNALKDIKRGIERETLRVSPNGKISQVEHPEVLGATLTHPYITTDYSEALMELITPPSNNIDTTYTQLFDIHHFVSQHIGDEMLWPMSMPCFIENQDEIPLAYFGESNVGKMKHTYRKGLKNRYGSMMQAIAGIHYNFSLPESFWAALKKEEGEYKGGCIGEFQSEQYMRMVRNIKRYVWVVTYLFGASPAMCRSFLEGKGGAIPFEKLGKGSVYLPHATSLRMSDLGYTNSEQSALNVEYGCLKEYIEKLRIAIRTESLDYKKLGVKENGEYKQLNHNILQIENELYAPVRPKQVAKSGEKPTDALENRGIMYVELRALDVNPFSPVGISKEQMRVIDVFMLFCLLTDQDELSQEQQAESEENQDRIVLNGRADYLELIKDGEAISRNEWLSTIFDEMKEISHWLDAHLGGSDYSDAISSIWACKDDPSKTLSGQLLDTLLNKNTDNGYYALALADEYKQKHAEHSPSIFTPDLLLAEGIDSIKARKEIEANDKVSFDEFLENILLLRFKGSSQISDKKKRAKGYAR</sequence>
<comment type="caution">
    <text evidence="11">The sequence shown here is derived from an EMBL/GenBank/DDBJ whole genome shotgun (WGS) entry which is preliminary data.</text>
</comment>
<keyword evidence="4 8" id="KW-0317">Glutathione biosynthesis</keyword>
<dbReference type="SUPFAM" id="SSF55931">
    <property type="entry name" value="Glutamine synthetase/guanido kinase"/>
    <property type="match status" value="1"/>
</dbReference>
<dbReference type="InterPro" id="IPR006334">
    <property type="entry name" value="Glut_cys_ligase"/>
</dbReference>
<comment type="pathway">
    <text evidence="1 8 9">Sulfur metabolism; glutathione biosynthesis; glutathione from L-cysteine and L-glutamate: step 1/2.</text>
</comment>
<comment type="catalytic activity">
    <reaction evidence="7 8 9">
        <text>L-cysteine + L-glutamate + ATP = gamma-L-glutamyl-L-cysteine + ADP + phosphate + H(+)</text>
        <dbReference type="Rhea" id="RHEA:13285"/>
        <dbReference type="ChEBI" id="CHEBI:15378"/>
        <dbReference type="ChEBI" id="CHEBI:29985"/>
        <dbReference type="ChEBI" id="CHEBI:30616"/>
        <dbReference type="ChEBI" id="CHEBI:35235"/>
        <dbReference type="ChEBI" id="CHEBI:43474"/>
        <dbReference type="ChEBI" id="CHEBI:58173"/>
        <dbReference type="ChEBI" id="CHEBI:456216"/>
        <dbReference type="EC" id="6.3.2.2"/>
    </reaction>
</comment>
<dbReference type="EC" id="6.3.2.2" evidence="8"/>
<dbReference type="Gene3D" id="3.30.590.20">
    <property type="match status" value="1"/>
</dbReference>
<evidence type="ECO:0000256" key="6">
    <source>
        <dbReference type="ARBA" id="ARBA00022840"/>
    </source>
</evidence>
<dbReference type="GO" id="GO:0006750">
    <property type="term" value="P:glutathione biosynthetic process"/>
    <property type="evidence" value="ECO:0007669"/>
    <property type="project" value="UniProtKB-UniRule"/>
</dbReference>
<evidence type="ECO:0000256" key="1">
    <source>
        <dbReference type="ARBA" id="ARBA00005006"/>
    </source>
</evidence>
<dbReference type="EMBL" id="WOCD01000003">
    <property type="protein sequence ID" value="MUH72430.1"/>
    <property type="molecule type" value="Genomic_DNA"/>
</dbReference>
<dbReference type="InterPro" id="IPR014746">
    <property type="entry name" value="Gln_synth/guanido_kin_cat_dom"/>
</dbReference>
<evidence type="ECO:0000313" key="12">
    <source>
        <dbReference type="Proteomes" id="UP000439994"/>
    </source>
</evidence>
<dbReference type="NCBIfam" id="TIGR01434">
    <property type="entry name" value="glu_cys_ligase"/>
    <property type="match status" value="1"/>
</dbReference>
<evidence type="ECO:0000256" key="3">
    <source>
        <dbReference type="ARBA" id="ARBA00022598"/>
    </source>
</evidence>
<keyword evidence="3 8" id="KW-0436">Ligase</keyword>
<keyword evidence="6 8" id="KW-0067">ATP-binding</keyword>
<accession>A0A6N8FBQ4</accession>
<dbReference type="PANTHER" id="PTHR38761:SF1">
    <property type="entry name" value="GLUTAMATE--CYSTEINE LIGASE"/>
    <property type="match status" value="1"/>
</dbReference>
<dbReference type="UniPathway" id="UPA00142">
    <property type="reaction ID" value="UER00209"/>
</dbReference>
<proteinExistence type="inferred from homology"/>
<keyword evidence="5 8" id="KW-0547">Nucleotide-binding</keyword>
<evidence type="ECO:0000259" key="10">
    <source>
        <dbReference type="Pfam" id="PF04262"/>
    </source>
</evidence>
<evidence type="ECO:0000256" key="8">
    <source>
        <dbReference type="HAMAP-Rule" id="MF_00578"/>
    </source>
</evidence>
<reference evidence="11 12" key="1">
    <citation type="submission" date="2019-11" db="EMBL/GenBank/DDBJ databases">
        <title>P. haliotis isolates from Z. marina roots.</title>
        <authorList>
            <person name="Cohen M."/>
            <person name="Jospin G."/>
            <person name="Eisen J.A."/>
            <person name="Coil D.A."/>
        </authorList>
    </citation>
    <scope>NUCLEOTIDE SEQUENCE [LARGE SCALE GENOMIC DNA]</scope>
    <source>
        <strain evidence="11 12">UCD-MCMsp1aY</strain>
    </source>
</reference>
<evidence type="ECO:0000256" key="9">
    <source>
        <dbReference type="RuleBase" id="RU004391"/>
    </source>
</evidence>
<evidence type="ECO:0000256" key="7">
    <source>
        <dbReference type="ARBA" id="ARBA00048819"/>
    </source>
</evidence>
<gene>
    <name evidence="8" type="primary">gshA</name>
    <name evidence="11" type="ORF">GNP35_08005</name>
</gene>
<name>A0A6N8FBQ4_9GAMM</name>
<evidence type="ECO:0000256" key="5">
    <source>
        <dbReference type="ARBA" id="ARBA00022741"/>
    </source>
</evidence>
<dbReference type="PANTHER" id="PTHR38761">
    <property type="entry name" value="GLUTAMATE--CYSTEINE LIGASE"/>
    <property type="match status" value="1"/>
</dbReference>
<dbReference type="GO" id="GO:0005524">
    <property type="term" value="F:ATP binding"/>
    <property type="evidence" value="ECO:0007669"/>
    <property type="project" value="UniProtKB-KW"/>
</dbReference>